<keyword evidence="2" id="KW-1134">Transmembrane beta strand</keyword>
<evidence type="ECO:0000256" key="3">
    <source>
        <dbReference type="ARBA" id="ARBA00023136"/>
    </source>
</evidence>
<comment type="caution">
    <text evidence="7">The sequence shown here is derived from an EMBL/GenBank/DDBJ whole genome shotgun (WGS) entry which is preliminary data.</text>
</comment>
<keyword evidence="3" id="KW-0472">Membrane</keyword>
<dbReference type="InterPro" id="IPR000184">
    <property type="entry name" value="Bac_surfAg_D15"/>
</dbReference>
<proteinExistence type="predicted"/>
<dbReference type="InterPro" id="IPR010827">
    <property type="entry name" value="BamA/TamA_POTRA"/>
</dbReference>
<comment type="subcellular location">
    <subcellularLocation>
        <location evidence="1">Membrane</location>
    </subcellularLocation>
</comment>
<gene>
    <name evidence="7" type="ORF">ACFSGX_12775</name>
</gene>
<name>A0ABW4U342_9SPHN</name>
<reference evidence="8" key="1">
    <citation type="journal article" date="2019" name="Int. J. Syst. Evol. Microbiol.">
        <title>The Global Catalogue of Microorganisms (GCM) 10K type strain sequencing project: providing services to taxonomists for standard genome sequencing and annotation.</title>
        <authorList>
            <consortium name="The Broad Institute Genomics Platform"/>
            <consortium name="The Broad Institute Genome Sequencing Center for Infectious Disease"/>
            <person name="Wu L."/>
            <person name="Ma J."/>
        </authorList>
    </citation>
    <scope>NUCLEOTIDE SEQUENCE [LARGE SCALE GENOMIC DNA]</scope>
    <source>
        <strain evidence="8">CGMCC 1.12702</strain>
    </source>
</reference>
<keyword evidence="2" id="KW-0812">Transmembrane</keyword>
<evidence type="ECO:0000259" key="5">
    <source>
        <dbReference type="Pfam" id="PF01103"/>
    </source>
</evidence>
<feature type="domain" description="POTRA" evidence="6">
    <location>
        <begin position="191"/>
        <end position="271"/>
    </location>
</feature>
<dbReference type="Gene3D" id="2.40.160.50">
    <property type="entry name" value="membrane protein fhac: a member of the omp85/tpsb transporter family"/>
    <property type="match status" value="1"/>
</dbReference>
<dbReference type="Proteomes" id="UP001597400">
    <property type="component" value="Unassembled WGS sequence"/>
</dbReference>
<accession>A0ABW4U342</accession>
<organism evidence="7 8">
    <name type="scientific">Sphingomonas arantia</name>
    <dbReference type="NCBI Taxonomy" id="1460676"/>
    <lineage>
        <taxon>Bacteria</taxon>
        <taxon>Pseudomonadati</taxon>
        <taxon>Pseudomonadota</taxon>
        <taxon>Alphaproteobacteria</taxon>
        <taxon>Sphingomonadales</taxon>
        <taxon>Sphingomonadaceae</taxon>
        <taxon>Sphingomonas</taxon>
    </lineage>
</organism>
<dbReference type="EMBL" id="JBHUGS010000003">
    <property type="protein sequence ID" value="MFD1951641.1"/>
    <property type="molecule type" value="Genomic_DNA"/>
</dbReference>
<evidence type="ECO:0000256" key="1">
    <source>
        <dbReference type="ARBA" id="ARBA00004370"/>
    </source>
</evidence>
<dbReference type="InterPro" id="IPR039910">
    <property type="entry name" value="D15-like"/>
</dbReference>
<keyword evidence="4" id="KW-0732">Signal</keyword>
<evidence type="ECO:0000256" key="2">
    <source>
        <dbReference type="ARBA" id="ARBA00022452"/>
    </source>
</evidence>
<feature type="chain" id="PRO_5045064630" evidence="4">
    <location>
        <begin position="27"/>
        <end position="672"/>
    </location>
</feature>
<evidence type="ECO:0000256" key="4">
    <source>
        <dbReference type="SAM" id="SignalP"/>
    </source>
</evidence>
<evidence type="ECO:0000313" key="8">
    <source>
        <dbReference type="Proteomes" id="UP001597400"/>
    </source>
</evidence>
<feature type="domain" description="Bacterial surface antigen (D15)" evidence="5">
    <location>
        <begin position="382"/>
        <end position="672"/>
    </location>
</feature>
<dbReference type="Pfam" id="PF01103">
    <property type="entry name" value="Omp85"/>
    <property type="match status" value="1"/>
</dbReference>
<dbReference type="PANTHER" id="PTHR12815:SF42">
    <property type="entry name" value="BACTERIAL SURFACE ANTIGEN (D15) DOMAIN-CONTAINING PROTEIN"/>
    <property type="match status" value="1"/>
</dbReference>
<feature type="signal peptide" evidence="4">
    <location>
        <begin position="1"/>
        <end position="26"/>
    </location>
</feature>
<sequence>MVPVSPRRKHACFAMAALLAQPAALAAQAPSPASQPAPAAVPEPVAPGPVELLDPNSPLAPMADLGVAWPDLAVSDPTEAGAAAAATGRGAGVVDAAAEQRYRIVLDGLNGVGDARLRPRFDIASALVQGSGSPANVAQIERRAREDEGVLTELLRSYGYYDASVDARVEADPATRRVVVTLTADPGALYRFADVELPGLSAAGGKAPVLADAYGVTKSQPVDAEKVLAAGDALKTALGRQGFAFGTVAEPEVVIDHDTRTATLAIAVNPGVAQRFGMIRVEGSPLFSAKHLGRIARFRPGQPYDAALLEDYRRALIQTGLVSTLKAVPVAGADAGTVDIATTLEPAPPRTIAGTAGYGTGEGISTEVSWTHRNLIAPEGAVTVRGVLGTREQQAGVSLRRNNFKARDRVLTANVTAANINRNAYDARTFQLSGGLERQSNIIWQKTWTWSVGAELLASDERDTIVATGQARRRTFLIAALPGTLGYDGSDDLLNPTRGFRLSGRLSPELSLQSGTFSYARTQVDGSAYLPVTKAVTIAGRTRLGTIVGAERDSIAPSRRFYAGGGASIRGYGYQAVGPVDIDGDPIGGRSLTEFSIEARVRVGDFGIVPFLDAGNLYTSPLPRFTGLRFGTGIGARYYTNFRPIRVDVGTPLNRRRGEARVAVYVSLGQAF</sequence>
<keyword evidence="8" id="KW-1185">Reference proteome</keyword>
<dbReference type="PANTHER" id="PTHR12815">
    <property type="entry name" value="SORTING AND ASSEMBLY MACHINERY SAMM50 PROTEIN FAMILY MEMBER"/>
    <property type="match status" value="1"/>
</dbReference>
<dbReference type="Gene3D" id="3.10.20.310">
    <property type="entry name" value="membrane protein fhac"/>
    <property type="match status" value="1"/>
</dbReference>
<evidence type="ECO:0000259" key="6">
    <source>
        <dbReference type="Pfam" id="PF07244"/>
    </source>
</evidence>
<protein>
    <submittedName>
        <fullName evidence="7">Autotransporter assembly complex family protein</fullName>
    </submittedName>
</protein>
<evidence type="ECO:0000313" key="7">
    <source>
        <dbReference type="EMBL" id="MFD1951641.1"/>
    </source>
</evidence>
<dbReference type="RefSeq" id="WP_380930442.1">
    <property type="nucleotide sequence ID" value="NZ_JBHUGS010000003.1"/>
</dbReference>
<dbReference type="Pfam" id="PF07244">
    <property type="entry name" value="POTRA"/>
    <property type="match status" value="1"/>
</dbReference>